<evidence type="ECO:0000256" key="3">
    <source>
        <dbReference type="ARBA" id="ARBA00023125"/>
    </source>
</evidence>
<dbReference type="SUPFAM" id="SSF144074">
    <property type="entry name" value="E2F-DP heterodimerization region"/>
    <property type="match status" value="1"/>
</dbReference>
<dbReference type="InterPro" id="IPR003316">
    <property type="entry name" value="E2F_WHTH_DNA-bd_dom"/>
</dbReference>
<dbReference type="Pfam" id="PF16421">
    <property type="entry name" value="E2F_CC-MB"/>
    <property type="match status" value="1"/>
</dbReference>
<proteinExistence type="inferred from homology"/>
<dbReference type="InterPro" id="IPR036388">
    <property type="entry name" value="WH-like_DNA-bd_sf"/>
</dbReference>
<dbReference type="InterPro" id="IPR037241">
    <property type="entry name" value="E2F-DP_heterodim"/>
</dbReference>
<dbReference type="Gene3D" id="1.10.10.10">
    <property type="entry name" value="Winged helix-like DNA-binding domain superfamily/Winged helix DNA-binding domain"/>
    <property type="match status" value="1"/>
</dbReference>
<dbReference type="InterPro" id="IPR015633">
    <property type="entry name" value="E2F"/>
</dbReference>
<dbReference type="EMBL" id="JAHQIW010002990">
    <property type="protein sequence ID" value="KAJ1357006.1"/>
    <property type="molecule type" value="Genomic_DNA"/>
</dbReference>
<comment type="similarity">
    <text evidence="1 5">Belongs to the E2F/DP family.</text>
</comment>
<dbReference type="GO" id="GO:0046983">
    <property type="term" value="F:protein dimerization activity"/>
    <property type="evidence" value="ECO:0007669"/>
    <property type="project" value="InterPro"/>
</dbReference>
<comment type="caution">
    <text evidence="8">The sequence shown here is derived from an EMBL/GenBank/DDBJ whole genome shotgun (WGS) entry which is preliminary data.</text>
</comment>
<accession>A0AAD5MWQ7</accession>
<keyword evidence="5" id="KW-0539">Nucleus</keyword>
<dbReference type="PANTHER" id="PTHR12081:SF18">
    <property type="entry name" value="TRANSCRIPTION FACTOR E2F2-RELATED"/>
    <property type="match status" value="1"/>
</dbReference>
<evidence type="ECO:0000313" key="9">
    <source>
        <dbReference type="Proteomes" id="UP001196413"/>
    </source>
</evidence>
<evidence type="ECO:0000256" key="6">
    <source>
        <dbReference type="SAM" id="MobiDB-lite"/>
    </source>
</evidence>
<dbReference type="PANTHER" id="PTHR12081">
    <property type="entry name" value="TRANSCRIPTION FACTOR E2F"/>
    <property type="match status" value="1"/>
</dbReference>
<keyword evidence="9" id="KW-1185">Reference proteome</keyword>
<dbReference type="InterPro" id="IPR036390">
    <property type="entry name" value="WH_DNA-bd_sf"/>
</dbReference>
<dbReference type="GO" id="GO:0090575">
    <property type="term" value="C:RNA polymerase II transcription regulator complex"/>
    <property type="evidence" value="ECO:0007669"/>
    <property type="project" value="TreeGrafter"/>
</dbReference>
<feature type="domain" description="E2F/DP family winged-helix DNA-binding" evidence="7">
    <location>
        <begin position="367"/>
        <end position="430"/>
    </location>
</feature>
<keyword evidence="2 5" id="KW-0805">Transcription regulation</keyword>
<dbReference type="SUPFAM" id="SSF46785">
    <property type="entry name" value="Winged helix' DNA-binding domain"/>
    <property type="match status" value="1"/>
</dbReference>
<feature type="region of interest" description="Disordered" evidence="6">
    <location>
        <begin position="312"/>
        <end position="361"/>
    </location>
</feature>
<sequence length="569" mass="63828">MAIPRNALKPRTEPNKLWAGTASIDLTHISQQAGMTHYRQQPYLPYHVETSSAVHHELYNASSCSDVRIVPDGDVAVKPKEKIETPQSLEEENKLYSSSPTINEVKRFSNTTKVRRKLNLKESEDAIILRALVSRQESITDHISSALKTSTIQSTEKRKNKANCSNTELTGVHKFGTPTEITVLIGQTALVGEVNSVRDYETPSKITLLHGQAVSLNELKGVRKFESLVDTSSLKSHRVFHAKMAGVCKLQSPADISLMDGQPAVLIKIIEDLRPDVIKVKQEVMQYIEPATAQKPPNDRLLKSVTENAHGHAQNRLSINSGVHGNNLSHSARRPQDNSSRPAVKEVRLGKKKHSDLRPKDKHVTTRMDNSLLVATKKFIQLNKEDNIINLNEAALLLNVPKRRLYDITNVLEGVDLVEKVGKNSIRWKTDDGDIEELRTLWSQCKSLVNEEKELDEVITDLTSAVKIMKEDPTDMPQGYVRLEELRNLTTFRDQTLVILKSHPDTRCLIEINPSSSHQHQLKMKTDDNSPLRAYICESGNHTLSSIEELLLLGVLSFTLIFSTDEADI</sequence>
<name>A0AAD5MWQ7_PARTN</name>
<gene>
    <name evidence="8" type="primary">E2F3</name>
    <name evidence="8" type="ORF">KIN20_015021</name>
</gene>
<evidence type="ECO:0000256" key="1">
    <source>
        <dbReference type="ARBA" id="ARBA00010940"/>
    </source>
</evidence>
<evidence type="ECO:0000256" key="2">
    <source>
        <dbReference type="ARBA" id="ARBA00023015"/>
    </source>
</evidence>
<protein>
    <submittedName>
        <fullName evidence="8">E2F transcription factor 3</fullName>
    </submittedName>
</protein>
<dbReference type="GO" id="GO:0000978">
    <property type="term" value="F:RNA polymerase II cis-regulatory region sequence-specific DNA binding"/>
    <property type="evidence" value="ECO:0007669"/>
    <property type="project" value="InterPro"/>
</dbReference>
<dbReference type="InterPro" id="IPR032198">
    <property type="entry name" value="E2F_CC-MB"/>
</dbReference>
<dbReference type="AlphaFoldDB" id="A0AAD5MWQ7"/>
<keyword evidence="3 5" id="KW-0238">DNA-binding</keyword>
<comment type="subcellular location">
    <subcellularLocation>
        <location evidence="5">Nucleus</location>
    </subcellularLocation>
</comment>
<dbReference type="Gene3D" id="6.10.250.540">
    <property type="match status" value="1"/>
</dbReference>
<organism evidence="8 9">
    <name type="scientific">Parelaphostrongylus tenuis</name>
    <name type="common">Meningeal worm</name>
    <dbReference type="NCBI Taxonomy" id="148309"/>
    <lineage>
        <taxon>Eukaryota</taxon>
        <taxon>Metazoa</taxon>
        <taxon>Ecdysozoa</taxon>
        <taxon>Nematoda</taxon>
        <taxon>Chromadorea</taxon>
        <taxon>Rhabditida</taxon>
        <taxon>Rhabditina</taxon>
        <taxon>Rhabditomorpha</taxon>
        <taxon>Strongyloidea</taxon>
        <taxon>Metastrongylidae</taxon>
        <taxon>Parelaphostrongylus</taxon>
    </lineage>
</organism>
<dbReference type="GO" id="GO:0000981">
    <property type="term" value="F:DNA-binding transcription factor activity, RNA polymerase II-specific"/>
    <property type="evidence" value="ECO:0007669"/>
    <property type="project" value="TreeGrafter"/>
</dbReference>
<dbReference type="SMART" id="SM01372">
    <property type="entry name" value="E2F_TDP"/>
    <property type="match status" value="1"/>
</dbReference>
<keyword evidence="4 5" id="KW-0804">Transcription</keyword>
<evidence type="ECO:0000313" key="8">
    <source>
        <dbReference type="EMBL" id="KAJ1357006.1"/>
    </source>
</evidence>
<evidence type="ECO:0000256" key="5">
    <source>
        <dbReference type="RuleBase" id="RU003796"/>
    </source>
</evidence>
<dbReference type="Pfam" id="PF02319">
    <property type="entry name" value="WHD_E2F_TDP"/>
    <property type="match status" value="1"/>
</dbReference>
<feature type="compositionally biased region" description="Polar residues" evidence="6">
    <location>
        <begin position="315"/>
        <end position="330"/>
    </location>
</feature>
<dbReference type="Proteomes" id="UP001196413">
    <property type="component" value="Unassembled WGS sequence"/>
</dbReference>
<evidence type="ECO:0000259" key="7">
    <source>
        <dbReference type="SMART" id="SM01372"/>
    </source>
</evidence>
<evidence type="ECO:0000256" key="4">
    <source>
        <dbReference type="ARBA" id="ARBA00023163"/>
    </source>
</evidence>
<reference evidence="8" key="1">
    <citation type="submission" date="2021-06" db="EMBL/GenBank/DDBJ databases">
        <title>Parelaphostrongylus tenuis whole genome reference sequence.</title>
        <authorList>
            <person name="Garwood T.J."/>
            <person name="Larsen P.A."/>
            <person name="Fountain-Jones N.M."/>
            <person name="Garbe J.R."/>
            <person name="Macchietto M.G."/>
            <person name="Kania S.A."/>
            <person name="Gerhold R.W."/>
            <person name="Richards J.E."/>
            <person name="Wolf T.M."/>
        </authorList>
    </citation>
    <scope>NUCLEOTIDE SEQUENCE</scope>
    <source>
        <strain evidence="8">MNPRO001-30</strain>
        <tissue evidence="8">Meninges</tissue>
    </source>
</reference>